<dbReference type="InterPro" id="IPR049560">
    <property type="entry name" value="MeTrfase_RsmB-F_NOP2_cat"/>
</dbReference>
<dbReference type="PANTHER" id="PTHR22807">
    <property type="entry name" value="NOP2 YEAST -RELATED NOL1/NOP2/FMU SUN DOMAIN-CONTAINING"/>
    <property type="match status" value="1"/>
</dbReference>
<dbReference type="InterPro" id="IPR001678">
    <property type="entry name" value="MeTrfase_RsmB-F_NOP2_dom"/>
</dbReference>
<dbReference type="GO" id="GO:0009383">
    <property type="term" value="F:rRNA (cytosine-C5-)-methyltransferase activity"/>
    <property type="evidence" value="ECO:0007669"/>
    <property type="project" value="TreeGrafter"/>
</dbReference>
<dbReference type="PANTHER" id="PTHR22807:SF61">
    <property type="entry name" value="NOL1_NOP2_SUN FAMILY PROTEIN _ ANTITERMINATION NUSB DOMAIN-CONTAINING PROTEIN"/>
    <property type="match status" value="1"/>
</dbReference>
<comment type="caution">
    <text evidence="5">Lacks conserved residue(s) required for the propagation of feature annotation.</text>
</comment>
<dbReference type="Proteomes" id="UP000190150">
    <property type="component" value="Unassembled WGS sequence"/>
</dbReference>
<evidence type="ECO:0000256" key="4">
    <source>
        <dbReference type="ARBA" id="ARBA00022884"/>
    </source>
</evidence>
<accession>A0A1T5E0B7</accession>
<protein>
    <submittedName>
        <fullName evidence="7">16S rRNA (Cytosine967-C5)-methyltransferase</fullName>
    </submittedName>
</protein>
<dbReference type="Gene3D" id="3.40.50.150">
    <property type="entry name" value="Vaccinia Virus protein VP39"/>
    <property type="match status" value="1"/>
</dbReference>
<keyword evidence="1 5" id="KW-0489">Methyltransferase</keyword>
<gene>
    <name evidence="7" type="ORF">SAMN05660841_02296</name>
</gene>
<name>A0A1T5E0B7_9SPHI</name>
<dbReference type="RefSeq" id="WP_079643220.1">
    <property type="nucleotide sequence ID" value="NZ_FUZF01000009.1"/>
</dbReference>
<evidence type="ECO:0000256" key="1">
    <source>
        <dbReference type="ARBA" id="ARBA00022603"/>
    </source>
</evidence>
<reference evidence="8" key="1">
    <citation type="submission" date="2017-02" db="EMBL/GenBank/DDBJ databases">
        <authorList>
            <person name="Varghese N."/>
            <person name="Submissions S."/>
        </authorList>
    </citation>
    <scope>NUCLEOTIDE SEQUENCE [LARGE SCALE GENOMIC DNA]</scope>
    <source>
        <strain evidence="8">DSM 24091</strain>
    </source>
</reference>
<keyword evidence="8" id="KW-1185">Reference proteome</keyword>
<dbReference type="GO" id="GO:0003723">
    <property type="term" value="F:RNA binding"/>
    <property type="evidence" value="ECO:0007669"/>
    <property type="project" value="UniProtKB-UniRule"/>
</dbReference>
<dbReference type="OrthoDB" id="9810297at2"/>
<evidence type="ECO:0000313" key="7">
    <source>
        <dbReference type="EMBL" id="SKB77405.1"/>
    </source>
</evidence>
<dbReference type="GO" id="GO:0070475">
    <property type="term" value="P:rRNA base methylation"/>
    <property type="evidence" value="ECO:0007669"/>
    <property type="project" value="TreeGrafter"/>
</dbReference>
<feature type="binding site" evidence="5">
    <location>
        <position position="275"/>
    </location>
    <ligand>
        <name>S-adenosyl-L-methionine</name>
        <dbReference type="ChEBI" id="CHEBI:59789"/>
    </ligand>
</feature>
<comment type="similarity">
    <text evidence="5">Belongs to the class I-like SAM-binding methyltransferase superfamily. RsmB/NOP family.</text>
</comment>
<dbReference type="PRINTS" id="PR02008">
    <property type="entry name" value="RCMTFAMILY"/>
</dbReference>
<feature type="active site" description="Nucleophile" evidence="5">
    <location>
        <position position="347"/>
    </location>
</feature>
<dbReference type="InterPro" id="IPR029063">
    <property type="entry name" value="SAM-dependent_MTases_sf"/>
</dbReference>
<dbReference type="SUPFAM" id="SSF53335">
    <property type="entry name" value="S-adenosyl-L-methionine-dependent methyltransferases"/>
    <property type="match status" value="1"/>
</dbReference>
<evidence type="ECO:0000313" key="8">
    <source>
        <dbReference type="Proteomes" id="UP000190150"/>
    </source>
</evidence>
<dbReference type="PROSITE" id="PS51686">
    <property type="entry name" value="SAM_MT_RSMB_NOP"/>
    <property type="match status" value="1"/>
</dbReference>
<keyword evidence="4 5" id="KW-0694">RNA-binding</keyword>
<dbReference type="AlphaFoldDB" id="A0A1T5E0B7"/>
<evidence type="ECO:0000259" key="6">
    <source>
        <dbReference type="PROSITE" id="PS51686"/>
    </source>
</evidence>
<keyword evidence="2 5" id="KW-0808">Transferase</keyword>
<evidence type="ECO:0000256" key="2">
    <source>
        <dbReference type="ARBA" id="ARBA00022679"/>
    </source>
</evidence>
<proteinExistence type="inferred from homology"/>
<keyword evidence="3 5" id="KW-0949">S-adenosyl-L-methionine</keyword>
<dbReference type="EMBL" id="FUZF01000009">
    <property type="protein sequence ID" value="SKB77405.1"/>
    <property type="molecule type" value="Genomic_DNA"/>
</dbReference>
<sequence>MEINERRVLQQVRNFERALTGYDNKEPLARYLTRFFKENKQMGSSDRRMTSRFCYNYFRLGNAYPQSDLVERLVIAEFLCEQHSDLVGLQNKQLADSIHLPLSEKLNIASSQKDFDLDRLFPITDTLSKDVDKDTFLASHFIQPNLFIRIRRGQESRVQDILQNEGIYAETITAQTLALANGTKLQNIKGLNGLYEVQDLSSQYTLNFMASDPGENWWDTCAASGGKSLMLLDNQPTIKLLVSDIRLSILRNLDERFQQAGIKQSYRKKVIDLTDASNVKAIIQDEQFDGIVVDAPCSGSGTWGRTPEMMQSFDVKKLESFTTLQKQIVTQVIPFLKVGKPLVYITCSVYRAENEDIINYILSHFAMRLEKMEFIKGYDNKADSMFAARLIKA</sequence>
<feature type="binding site" evidence="5">
    <location>
        <position position="294"/>
    </location>
    <ligand>
        <name>S-adenosyl-L-methionine</name>
        <dbReference type="ChEBI" id="CHEBI:59789"/>
    </ligand>
</feature>
<evidence type="ECO:0000256" key="5">
    <source>
        <dbReference type="PROSITE-ProRule" id="PRU01023"/>
    </source>
</evidence>
<dbReference type="STRING" id="1513896.SAMN05660841_02296"/>
<dbReference type="Pfam" id="PF01189">
    <property type="entry name" value="Methyltr_RsmB-F"/>
    <property type="match status" value="1"/>
</dbReference>
<feature type="binding site" evidence="5">
    <location>
        <position position="244"/>
    </location>
    <ligand>
        <name>S-adenosyl-L-methionine</name>
        <dbReference type="ChEBI" id="CHEBI:59789"/>
    </ligand>
</feature>
<evidence type="ECO:0000256" key="3">
    <source>
        <dbReference type="ARBA" id="ARBA00022691"/>
    </source>
</evidence>
<organism evidence="7 8">
    <name type="scientific">Sphingobacterium nematocida</name>
    <dbReference type="NCBI Taxonomy" id="1513896"/>
    <lineage>
        <taxon>Bacteria</taxon>
        <taxon>Pseudomonadati</taxon>
        <taxon>Bacteroidota</taxon>
        <taxon>Sphingobacteriia</taxon>
        <taxon>Sphingobacteriales</taxon>
        <taxon>Sphingobacteriaceae</taxon>
        <taxon>Sphingobacterium</taxon>
    </lineage>
</organism>
<feature type="domain" description="SAM-dependent MTase RsmB/NOP-type" evidence="6">
    <location>
        <begin position="123"/>
        <end position="393"/>
    </location>
</feature>
<dbReference type="InterPro" id="IPR023267">
    <property type="entry name" value="RCMT"/>
</dbReference>
<dbReference type="GO" id="GO:0005829">
    <property type="term" value="C:cytosol"/>
    <property type="evidence" value="ECO:0007669"/>
    <property type="project" value="TreeGrafter"/>
</dbReference>